<keyword evidence="3" id="KW-1185">Reference proteome</keyword>
<feature type="compositionally biased region" description="Polar residues" evidence="1">
    <location>
        <begin position="473"/>
        <end position="484"/>
    </location>
</feature>
<dbReference type="InterPro" id="IPR021973">
    <property type="entry name" value="SprA-related"/>
</dbReference>
<evidence type="ECO:0008006" key="4">
    <source>
        <dbReference type="Google" id="ProtNLM"/>
    </source>
</evidence>
<proteinExistence type="predicted"/>
<gene>
    <name evidence="2" type="ORF">JQC75_09405</name>
</gene>
<sequence>MGESLPLKSTPISATLPSVTEGIGQTKVKSAVAGLFDGDSALGADVAIGQFNLLTGAQSVGALPGVKPFAASEPRSSVYPGTQLSPPRGIGNPGTGDNHTANIFTATNQSAVDGVANRNSAGSSQISALNAVFDTGAADGSQSGKEEAFNTGIFGREDPKAINEARQQKLAEVFGGDAGSSVAKSAAGQTQEETNAQARARESANQRREQVKVRQQEMEVRQLEARQAEVLAHERAHAAVGGQFARAPSFDYELGPDGKRYATGGEVSIDISTVHGNPQATINKMQQVYAAAMAPVNPSQADLRVAAEALRKIELAKDELAAERRAAMPTRDELSPLLEAQNAIDEIPAFEPVTPSVGTNLDPSGALSKEEGNSGFVEALSARVKASLAQTLEGVNNTARSQSDLGDSDVNDAVVPNSGSVDNDAAAVSDGAGLVQNNSRTTDISKLGPPRAILAYLAANEKTQRENDKLQRQENNSSPLLALA</sequence>
<feature type="region of interest" description="Disordered" evidence="1">
    <location>
        <begin position="399"/>
        <end position="425"/>
    </location>
</feature>
<evidence type="ECO:0000313" key="2">
    <source>
        <dbReference type="EMBL" id="QRH00133.1"/>
    </source>
</evidence>
<evidence type="ECO:0000256" key="1">
    <source>
        <dbReference type="SAM" id="MobiDB-lite"/>
    </source>
</evidence>
<protein>
    <recommendedName>
        <fullName evidence="4">SprA-related family protein</fullName>
    </recommendedName>
</protein>
<dbReference type="Proteomes" id="UP000596252">
    <property type="component" value="Chromosome"/>
</dbReference>
<dbReference type="EMBL" id="CP069213">
    <property type="protein sequence ID" value="QRH00133.1"/>
    <property type="molecule type" value="Genomic_DNA"/>
</dbReference>
<reference evidence="2 3" key="1">
    <citation type="journal article" date="2012" name="Antonie Van Leeuwenhoek">
        <title>Shewanella litorisediminis sp. nov., a gammaproteobacterium isolated from a tidal flat sediment.</title>
        <authorList>
            <person name="Lee M.H."/>
            <person name="Yoon J.H."/>
        </authorList>
    </citation>
    <scope>NUCLEOTIDE SEQUENCE [LARGE SCALE GENOMIC DNA]</scope>
    <source>
        <strain evidence="2 3">SMK1-12</strain>
    </source>
</reference>
<dbReference type="RefSeq" id="WP_203323872.1">
    <property type="nucleotide sequence ID" value="NZ_CP069213.1"/>
</dbReference>
<organism evidence="2 3">
    <name type="scientific">Shewanella litorisediminis</name>
    <dbReference type="NCBI Taxonomy" id="1173586"/>
    <lineage>
        <taxon>Bacteria</taxon>
        <taxon>Pseudomonadati</taxon>
        <taxon>Pseudomonadota</taxon>
        <taxon>Gammaproteobacteria</taxon>
        <taxon>Alteromonadales</taxon>
        <taxon>Shewanellaceae</taxon>
        <taxon>Shewanella</taxon>
    </lineage>
</organism>
<feature type="compositionally biased region" description="Basic and acidic residues" evidence="1">
    <location>
        <begin position="462"/>
        <end position="472"/>
    </location>
</feature>
<feature type="compositionally biased region" description="Polar residues" evidence="1">
    <location>
        <begin position="187"/>
        <end position="197"/>
    </location>
</feature>
<evidence type="ECO:0000313" key="3">
    <source>
        <dbReference type="Proteomes" id="UP000596252"/>
    </source>
</evidence>
<feature type="region of interest" description="Disordered" evidence="1">
    <location>
        <begin position="460"/>
        <end position="484"/>
    </location>
</feature>
<accession>A0ABX7FYM1</accession>
<dbReference type="Pfam" id="PF12118">
    <property type="entry name" value="SprA-related"/>
    <property type="match status" value="1"/>
</dbReference>
<name>A0ABX7FYM1_9GAMM</name>
<feature type="region of interest" description="Disordered" evidence="1">
    <location>
        <begin position="73"/>
        <end position="99"/>
    </location>
</feature>
<feature type="region of interest" description="Disordered" evidence="1">
    <location>
        <begin position="177"/>
        <end position="208"/>
    </location>
</feature>
<feature type="compositionally biased region" description="Basic and acidic residues" evidence="1">
    <location>
        <begin position="199"/>
        <end position="208"/>
    </location>
</feature>